<evidence type="ECO:0000259" key="9">
    <source>
        <dbReference type="Pfam" id="PF12704"/>
    </source>
</evidence>
<comment type="subcellular location">
    <subcellularLocation>
        <location evidence="1">Cell membrane</location>
        <topology evidence="1">Multi-pass membrane protein</topology>
    </subcellularLocation>
</comment>
<keyword evidence="6 7" id="KW-0472">Membrane</keyword>
<feature type="transmembrane region" description="Helical" evidence="7">
    <location>
        <begin position="372"/>
        <end position="391"/>
    </location>
</feature>
<name>A0A1Y3ZN15_9BACT</name>
<dbReference type="InterPro" id="IPR051447">
    <property type="entry name" value="Lipoprotein-release_system"/>
</dbReference>
<dbReference type="EMBL" id="QRYC01000026">
    <property type="protein sequence ID" value="RGU54769.1"/>
    <property type="molecule type" value="Genomic_DNA"/>
</dbReference>
<protein>
    <submittedName>
        <fullName evidence="12">ABC transporter permease</fullName>
    </submittedName>
</protein>
<organism evidence="12 13">
    <name type="scientific">Odoribacter splanchnicus</name>
    <dbReference type="NCBI Taxonomy" id="28118"/>
    <lineage>
        <taxon>Bacteria</taxon>
        <taxon>Pseudomonadati</taxon>
        <taxon>Bacteroidota</taxon>
        <taxon>Bacteroidia</taxon>
        <taxon>Bacteroidales</taxon>
        <taxon>Odoribacteraceae</taxon>
        <taxon>Odoribacter</taxon>
    </lineage>
</organism>
<dbReference type="InterPro" id="IPR025857">
    <property type="entry name" value="MacB_PCD"/>
</dbReference>
<dbReference type="Proteomes" id="UP000284243">
    <property type="component" value="Unassembled WGS sequence"/>
</dbReference>
<dbReference type="GeneID" id="61275861"/>
<dbReference type="AlphaFoldDB" id="A0A1Y3ZN15"/>
<keyword evidence="5 7" id="KW-1133">Transmembrane helix</keyword>
<dbReference type="PANTHER" id="PTHR30489">
    <property type="entry name" value="LIPOPROTEIN-RELEASING SYSTEM TRANSMEMBRANE PROTEIN LOLE"/>
    <property type="match status" value="1"/>
</dbReference>
<evidence type="ECO:0000256" key="5">
    <source>
        <dbReference type="ARBA" id="ARBA00022989"/>
    </source>
</evidence>
<keyword evidence="3" id="KW-1003">Cell membrane</keyword>
<feature type="domain" description="MacB-like periplasmic core" evidence="9">
    <location>
        <begin position="25"/>
        <end position="242"/>
    </location>
</feature>
<comment type="caution">
    <text evidence="12">The sequence shown here is derived from an EMBL/GenBank/DDBJ whole genome shotgun (WGS) entry which is preliminary data.</text>
</comment>
<dbReference type="InterPro" id="IPR003838">
    <property type="entry name" value="ABC3_permease_C"/>
</dbReference>
<accession>A0A1Y3ZN15</accession>
<evidence type="ECO:0000313" key="13">
    <source>
        <dbReference type="Proteomes" id="UP000284243"/>
    </source>
</evidence>
<dbReference type="EMBL" id="JAKNDN010000027">
    <property type="protein sequence ID" value="MCG4960905.1"/>
    <property type="molecule type" value="Genomic_DNA"/>
</dbReference>
<proteinExistence type="inferred from homology"/>
<evidence type="ECO:0000256" key="4">
    <source>
        <dbReference type="ARBA" id="ARBA00022692"/>
    </source>
</evidence>
<feature type="transmembrane region" description="Helical" evidence="7">
    <location>
        <begin position="270"/>
        <end position="296"/>
    </location>
</feature>
<feature type="transmembrane region" description="Helical" evidence="7">
    <location>
        <begin position="325"/>
        <end position="344"/>
    </location>
</feature>
<evidence type="ECO:0000256" key="7">
    <source>
        <dbReference type="SAM" id="Phobius"/>
    </source>
</evidence>
<evidence type="ECO:0000256" key="3">
    <source>
        <dbReference type="ARBA" id="ARBA00022475"/>
    </source>
</evidence>
<dbReference type="Proteomes" id="UP001199750">
    <property type="component" value="Unassembled WGS sequence"/>
</dbReference>
<dbReference type="GO" id="GO:0098797">
    <property type="term" value="C:plasma membrane protein complex"/>
    <property type="evidence" value="ECO:0007669"/>
    <property type="project" value="TreeGrafter"/>
</dbReference>
<dbReference type="Pfam" id="PF12704">
    <property type="entry name" value="MacB_PCD"/>
    <property type="match status" value="1"/>
</dbReference>
<dbReference type="PANTHER" id="PTHR30489:SF0">
    <property type="entry name" value="LIPOPROTEIN-RELEASING SYSTEM TRANSMEMBRANE PROTEIN LOLE"/>
    <property type="match status" value="1"/>
</dbReference>
<dbReference type="Pfam" id="PF02687">
    <property type="entry name" value="FtsX"/>
    <property type="match status" value="1"/>
</dbReference>
<evidence type="ECO:0000313" key="10">
    <source>
        <dbReference type="EMBL" id="MCG4960905.1"/>
    </source>
</evidence>
<feature type="domain" description="ABC3 transporter permease C-terminal" evidence="8">
    <location>
        <begin position="274"/>
        <end position="397"/>
    </location>
</feature>
<dbReference type="OMA" id="VTGIFHV"/>
<reference evidence="10" key="2">
    <citation type="submission" date="2022-01" db="EMBL/GenBank/DDBJ databases">
        <title>Collection of gut derived symbiotic bacterial strains cultured from healthy donors.</title>
        <authorList>
            <person name="Lin H."/>
            <person name="Kohout C."/>
            <person name="Waligurski E."/>
            <person name="Pamer E.G."/>
        </authorList>
    </citation>
    <scope>NUCLEOTIDE SEQUENCE</scope>
    <source>
        <strain evidence="10">DFI.1.149</strain>
    </source>
</reference>
<feature type="transmembrane region" description="Helical" evidence="7">
    <location>
        <begin position="21"/>
        <end position="46"/>
    </location>
</feature>
<sequence>MKLSLFIAKRYLFSKKKQNAINIISVISVVGVAIGTSALVIILSVFNGIDLLLQKSADSFTPDLVISPLTGKFSHFDDSLYQALRNNSSVAYYNQIVEEKALVKYDDKLSPVTIKGVADDYARNTHFEDNIIQGTFQLKTGDTYKSVVGYGLAAELGIGLNFLTPMVFYYPDKNAGVSASALNTAYLYPSAFFSSQQEIEGQYVLTDLEFAQRLFGINDQISKIEIKLKDSKLIPEVKKELSDFTDTTYRLEDKYELNKAFYAMMKSEKLAVFMILLFILLIASFNIIGSISMLILDKKEDLGTYKALGMTNQRIISVFKTEGNLITMAGAVIGLVFGTLICLLQEKYGLITLGDGSYIITAYPVKIVFEDILLIVLAVLSIGYTASYFPVKYLVNKLAK</sequence>
<dbReference type="EMBL" id="JAQMRD010000034">
    <property type="protein sequence ID" value="MDB9224891.1"/>
    <property type="molecule type" value="Genomic_DNA"/>
</dbReference>
<reference evidence="12 13" key="1">
    <citation type="submission" date="2018-08" db="EMBL/GenBank/DDBJ databases">
        <title>A genome reference for cultivated species of the human gut microbiota.</title>
        <authorList>
            <person name="Zou Y."/>
            <person name="Xue W."/>
            <person name="Luo G."/>
        </authorList>
    </citation>
    <scope>NUCLEOTIDE SEQUENCE [LARGE SCALE GENOMIC DNA]</scope>
    <source>
        <strain evidence="12 13">AF16-14</strain>
    </source>
</reference>
<evidence type="ECO:0000313" key="11">
    <source>
        <dbReference type="EMBL" id="MDB9224891.1"/>
    </source>
</evidence>
<dbReference type="GO" id="GO:0044874">
    <property type="term" value="P:lipoprotein localization to outer membrane"/>
    <property type="evidence" value="ECO:0007669"/>
    <property type="project" value="TreeGrafter"/>
</dbReference>
<evidence type="ECO:0000256" key="6">
    <source>
        <dbReference type="ARBA" id="ARBA00023136"/>
    </source>
</evidence>
<evidence type="ECO:0000313" key="12">
    <source>
        <dbReference type="EMBL" id="RGU54769.1"/>
    </source>
</evidence>
<evidence type="ECO:0000256" key="2">
    <source>
        <dbReference type="ARBA" id="ARBA00005236"/>
    </source>
</evidence>
<keyword evidence="4 7" id="KW-0812">Transmembrane</keyword>
<dbReference type="Proteomes" id="UP001212263">
    <property type="component" value="Unassembled WGS sequence"/>
</dbReference>
<reference evidence="11" key="3">
    <citation type="submission" date="2023-01" db="EMBL/GenBank/DDBJ databases">
        <title>Human gut microbiome strain richness.</title>
        <authorList>
            <person name="Chen-Liaw A."/>
        </authorList>
    </citation>
    <scope>NUCLEOTIDE SEQUENCE</scope>
    <source>
        <strain evidence="11">RTP21484st1_B7_RTP21484_190118</strain>
    </source>
</reference>
<evidence type="ECO:0000256" key="1">
    <source>
        <dbReference type="ARBA" id="ARBA00004651"/>
    </source>
</evidence>
<comment type="similarity">
    <text evidence="2">Belongs to the ABC-4 integral membrane protein family. LolC/E subfamily.</text>
</comment>
<dbReference type="RefSeq" id="WP_013612808.1">
    <property type="nucleotide sequence ID" value="NZ_BAABYK010000001.1"/>
</dbReference>
<evidence type="ECO:0000259" key="8">
    <source>
        <dbReference type="Pfam" id="PF02687"/>
    </source>
</evidence>
<gene>
    <name evidence="12" type="ORF">DWW57_15090</name>
    <name evidence="10" type="ORF">L0P03_13770</name>
    <name evidence="11" type="ORF">PN645_18100</name>
</gene>